<keyword evidence="7" id="KW-0809">Transit peptide</keyword>
<dbReference type="InParanoid" id="F7DZ27"/>
<comment type="function">
    <text evidence="11">S-adenosyl-L-methionine-dependent 2'-O-ribose methyltransferase that catalyzes the formation of 2'-O-methylguanosine at position 1145 (Gm1145) in the 16S mitochondrial large subunit ribosomal RNA (mtLSU rRNA), a universally conserved modification in the peptidyl transferase domain of the mtLSU rRNA.</text>
</comment>
<dbReference type="HOGENOM" id="CLU_021322_5_1_1"/>
<dbReference type="OrthoDB" id="270651at2759"/>
<dbReference type="SUPFAM" id="SSF75217">
    <property type="entry name" value="alpha/beta knot"/>
    <property type="match status" value="1"/>
</dbReference>
<evidence type="ECO:0000256" key="8">
    <source>
        <dbReference type="ARBA" id="ARBA00023128"/>
    </source>
</evidence>
<dbReference type="PANTHER" id="PTHR46103">
    <property type="entry name" value="RRNA METHYLTRANSFERASE 1, MITOCHONDRIAL"/>
    <property type="match status" value="1"/>
</dbReference>
<dbReference type="Bgee" id="ENSMODG00000003307">
    <property type="expression patterns" value="Expressed in skeletal muscle tissue and 18 other cell types or tissues"/>
</dbReference>
<evidence type="ECO:0000256" key="6">
    <source>
        <dbReference type="ARBA" id="ARBA00022691"/>
    </source>
</evidence>
<dbReference type="Gene3D" id="3.30.1330.30">
    <property type="match status" value="1"/>
</dbReference>
<dbReference type="SMART" id="SM00967">
    <property type="entry name" value="SpoU_sub_bind"/>
    <property type="match status" value="1"/>
</dbReference>
<dbReference type="AlphaFoldDB" id="F7DZ27"/>
<comment type="similarity">
    <text evidence="2">Belongs to the class IV-like SAM-binding methyltransferase superfamily. RNA methyltransferase TrmH family.</text>
</comment>
<keyword evidence="4" id="KW-0489">Methyltransferase</keyword>
<evidence type="ECO:0000256" key="3">
    <source>
        <dbReference type="ARBA" id="ARBA00022552"/>
    </source>
</evidence>
<evidence type="ECO:0000256" key="14">
    <source>
        <dbReference type="SAM" id="MobiDB-lite"/>
    </source>
</evidence>
<gene>
    <name evidence="16" type="primary">MRM1</name>
</gene>
<dbReference type="Ensembl" id="ENSMODT00000004128.3">
    <property type="protein sequence ID" value="ENSMODP00000004042.2"/>
    <property type="gene ID" value="ENSMODG00000003307.3"/>
</dbReference>
<dbReference type="GO" id="GO:0003723">
    <property type="term" value="F:RNA binding"/>
    <property type="evidence" value="ECO:0007669"/>
    <property type="project" value="InterPro"/>
</dbReference>
<keyword evidence="17" id="KW-1185">Reference proteome</keyword>
<dbReference type="Pfam" id="PF00588">
    <property type="entry name" value="SpoU_methylase"/>
    <property type="match status" value="1"/>
</dbReference>
<keyword evidence="6" id="KW-0949">S-adenosyl-L-methionine</keyword>
<dbReference type="CDD" id="cd18105">
    <property type="entry name" value="SpoU-like_MRM1"/>
    <property type="match status" value="1"/>
</dbReference>
<dbReference type="CTD" id="79922"/>
<proteinExistence type="inferred from homology"/>
<dbReference type="GO" id="GO:0000154">
    <property type="term" value="P:rRNA modification"/>
    <property type="evidence" value="ECO:0000318"/>
    <property type="project" value="GO_Central"/>
</dbReference>
<dbReference type="PANTHER" id="PTHR46103:SF1">
    <property type="entry name" value="RRNA METHYLTRANSFERASE 1, MITOCHONDRIAL"/>
    <property type="match status" value="1"/>
</dbReference>
<dbReference type="eggNOG" id="KOG0838">
    <property type="taxonomic scope" value="Eukaryota"/>
</dbReference>
<dbReference type="Proteomes" id="UP000002280">
    <property type="component" value="Chromosome 2"/>
</dbReference>
<evidence type="ECO:0000256" key="9">
    <source>
        <dbReference type="ARBA" id="ARBA00034881"/>
    </source>
</evidence>
<dbReference type="GO" id="GO:0016435">
    <property type="term" value="F:rRNA (guanine) methyltransferase activity"/>
    <property type="evidence" value="ECO:0000318"/>
    <property type="project" value="GO_Central"/>
</dbReference>
<dbReference type="SUPFAM" id="SSF55315">
    <property type="entry name" value="L30e-like"/>
    <property type="match status" value="1"/>
</dbReference>
<evidence type="ECO:0000313" key="17">
    <source>
        <dbReference type="Proteomes" id="UP000002280"/>
    </source>
</evidence>
<dbReference type="GeneTree" id="ENSGT00390000018761"/>
<comment type="catalytic activity">
    <reaction evidence="10">
        <text>guanosine(1145) in 16S rRNA + S-adenosyl-L-methionine = 2'-O-methylguanosine(1145) in 16S rRNA + S-adenosyl-L-homocysteine + H(+)</text>
        <dbReference type="Rhea" id="RHEA:47776"/>
        <dbReference type="Rhea" id="RHEA-COMP:11909"/>
        <dbReference type="Rhea" id="RHEA-COMP:11910"/>
        <dbReference type="ChEBI" id="CHEBI:15378"/>
        <dbReference type="ChEBI" id="CHEBI:57856"/>
        <dbReference type="ChEBI" id="CHEBI:59789"/>
        <dbReference type="ChEBI" id="CHEBI:74269"/>
        <dbReference type="ChEBI" id="CHEBI:74445"/>
    </reaction>
</comment>
<evidence type="ECO:0000256" key="2">
    <source>
        <dbReference type="ARBA" id="ARBA00007228"/>
    </source>
</evidence>
<dbReference type="Pfam" id="PF08032">
    <property type="entry name" value="SpoU_sub_bind"/>
    <property type="match status" value="1"/>
</dbReference>
<dbReference type="FunFam" id="3.40.1280.10:FF:000025">
    <property type="entry name" value="Mitochondrial rRNA methyltransferase 1"/>
    <property type="match status" value="1"/>
</dbReference>
<dbReference type="InterPro" id="IPR029026">
    <property type="entry name" value="tRNA_m1G_MTases_N"/>
</dbReference>
<dbReference type="InterPro" id="IPR029028">
    <property type="entry name" value="Alpha/beta_knot_MTases"/>
</dbReference>
<reference evidence="16" key="2">
    <citation type="submission" date="2025-08" db="UniProtKB">
        <authorList>
            <consortium name="Ensembl"/>
        </authorList>
    </citation>
    <scope>IDENTIFICATION</scope>
</reference>
<reference evidence="16 17" key="1">
    <citation type="journal article" date="2007" name="Nature">
        <title>Genome of the marsupial Monodelphis domestica reveals innovation in non-coding sequences.</title>
        <authorList>
            <person name="Mikkelsen T.S."/>
            <person name="Wakefield M.J."/>
            <person name="Aken B."/>
            <person name="Amemiya C.T."/>
            <person name="Chang J.L."/>
            <person name="Duke S."/>
            <person name="Garber M."/>
            <person name="Gentles A.J."/>
            <person name="Goodstadt L."/>
            <person name="Heger A."/>
            <person name="Jurka J."/>
            <person name="Kamal M."/>
            <person name="Mauceli E."/>
            <person name="Searle S.M."/>
            <person name="Sharpe T."/>
            <person name="Baker M.L."/>
            <person name="Batzer M.A."/>
            <person name="Benos P.V."/>
            <person name="Belov K."/>
            <person name="Clamp M."/>
            <person name="Cook A."/>
            <person name="Cuff J."/>
            <person name="Das R."/>
            <person name="Davidow L."/>
            <person name="Deakin J.E."/>
            <person name="Fazzari M.J."/>
            <person name="Glass J.L."/>
            <person name="Grabherr M."/>
            <person name="Greally J.M."/>
            <person name="Gu W."/>
            <person name="Hore T.A."/>
            <person name="Huttley G.A."/>
            <person name="Kleber M."/>
            <person name="Jirtle R.L."/>
            <person name="Koina E."/>
            <person name="Lee J.T."/>
            <person name="Mahony S."/>
            <person name="Marra M.A."/>
            <person name="Miller R.D."/>
            <person name="Nicholls R.D."/>
            <person name="Oda M."/>
            <person name="Papenfuss A.T."/>
            <person name="Parra Z.E."/>
            <person name="Pollock D.D."/>
            <person name="Ray D.A."/>
            <person name="Schein J.E."/>
            <person name="Speed T.P."/>
            <person name="Thompson K."/>
            <person name="VandeBerg J.L."/>
            <person name="Wade C.M."/>
            <person name="Walker J.A."/>
            <person name="Waters P.D."/>
            <person name="Webber C."/>
            <person name="Weidman J.R."/>
            <person name="Xie X."/>
            <person name="Zody M.C."/>
            <person name="Baldwin J."/>
            <person name="Abdouelleil A."/>
            <person name="Abdulkadir J."/>
            <person name="Abebe A."/>
            <person name="Abera B."/>
            <person name="Abreu J."/>
            <person name="Acer S.C."/>
            <person name="Aftuck L."/>
            <person name="Alexander A."/>
            <person name="An P."/>
            <person name="Anderson E."/>
            <person name="Anderson S."/>
            <person name="Arachi H."/>
            <person name="Azer M."/>
            <person name="Bachantsang P."/>
            <person name="Barry A."/>
            <person name="Bayul T."/>
            <person name="Berlin A."/>
            <person name="Bessette D."/>
            <person name="Bloom T."/>
            <person name="Bloom T."/>
            <person name="Boguslavskiy L."/>
            <person name="Bonnet C."/>
            <person name="Boukhgalter B."/>
            <person name="Bourzgui I."/>
            <person name="Brown A."/>
            <person name="Cahill P."/>
            <person name="Channer S."/>
            <person name="Cheshatsang Y."/>
            <person name="Chuda L."/>
            <person name="Citroen M."/>
            <person name="Collymore A."/>
            <person name="Cooke P."/>
            <person name="Costello M."/>
            <person name="D'Aco K."/>
            <person name="Daza R."/>
            <person name="De Haan G."/>
            <person name="DeGray S."/>
            <person name="DeMaso C."/>
            <person name="Dhargay N."/>
            <person name="Dooley K."/>
            <person name="Dooley E."/>
            <person name="Doricent M."/>
            <person name="Dorje P."/>
            <person name="Dorjee K."/>
            <person name="Dupes A."/>
            <person name="Elong R."/>
            <person name="Falk J."/>
            <person name="Farina A."/>
            <person name="Faro S."/>
            <person name="Ferguson D."/>
            <person name="Fisher S."/>
            <person name="Foley C.D."/>
            <person name="Franke A."/>
            <person name="Friedrich D."/>
            <person name="Gadbois L."/>
            <person name="Gearin G."/>
            <person name="Gearin C.R."/>
            <person name="Giannoukos G."/>
            <person name="Goode T."/>
            <person name="Graham J."/>
            <person name="Grandbois E."/>
            <person name="Grewal S."/>
            <person name="Gyaltsen K."/>
            <person name="Hafez N."/>
            <person name="Hagos B."/>
            <person name="Hall J."/>
            <person name="Henson C."/>
            <person name="Hollinger A."/>
            <person name="Honan T."/>
            <person name="Huard M.D."/>
            <person name="Hughes L."/>
            <person name="Hurhula B."/>
            <person name="Husby M.E."/>
            <person name="Kamat A."/>
            <person name="Kanga B."/>
            <person name="Kashin S."/>
            <person name="Khazanovich D."/>
            <person name="Kisner P."/>
            <person name="Lance K."/>
            <person name="Lara M."/>
            <person name="Lee W."/>
            <person name="Lennon N."/>
            <person name="Letendre F."/>
            <person name="LeVine R."/>
            <person name="Lipovsky A."/>
            <person name="Liu X."/>
            <person name="Liu J."/>
            <person name="Liu S."/>
            <person name="Lokyitsang T."/>
            <person name="Lokyitsang Y."/>
            <person name="Lubonja R."/>
            <person name="Lui A."/>
            <person name="MacDonald P."/>
            <person name="Magnisalis V."/>
            <person name="Maru K."/>
            <person name="Matthews C."/>
            <person name="McCusker W."/>
            <person name="McDonough S."/>
            <person name="Mehta T."/>
            <person name="Meldrim J."/>
            <person name="Meneus L."/>
            <person name="Mihai O."/>
            <person name="Mihalev A."/>
            <person name="Mihova T."/>
            <person name="Mittelman R."/>
            <person name="Mlenga V."/>
            <person name="Montmayeur A."/>
            <person name="Mulrain L."/>
            <person name="Navidi A."/>
            <person name="Naylor J."/>
            <person name="Negash T."/>
            <person name="Nguyen T."/>
            <person name="Nguyen N."/>
            <person name="Nicol R."/>
            <person name="Norbu C."/>
            <person name="Norbu N."/>
            <person name="Novod N."/>
            <person name="O'Neill B."/>
            <person name="Osman S."/>
            <person name="Markiewicz E."/>
            <person name="Oyono O.L."/>
            <person name="Patti C."/>
            <person name="Phunkhang P."/>
            <person name="Pierre F."/>
            <person name="Priest M."/>
            <person name="Raghuraman S."/>
            <person name="Rege F."/>
            <person name="Reyes R."/>
            <person name="Rise C."/>
            <person name="Rogov P."/>
            <person name="Ross K."/>
            <person name="Ryan E."/>
            <person name="Settipalli S."/>
            <person name="Shea T."/>
            <person name="Sherpa N."/>
            <person name="Shi L."/>
            <person name="Shih D."/>
            <person name="Sparrow T."/>
            <person name="Spaulding J."/>
            <person name="Stalker J."/>
            <person name="Stange-Thomann N."/>
            <person name="Stavropoulos S."/>
            <person name="Stone C."/>
            <person name="Strader C."/>
            <person name="Tesfaye S."/>
            <person name="Thomson T."/>
            <person name="Thoulutsang Y."/>
            <person name="Thoulutsang D."/>
            <person name="Topham K."/>
            <person name="Topping I."/>
            <person name="Tsamla T."/>
            <person name="Vassiliev H."/>
            <person name="Vo A."/>
            <person name="Wangchuk T."/>
            <person name="Wangdi T."/>
            <person name="Weiand M."/>
            <person name="Wilkinson J."/>
            <person name="Wilson A."/>
            <person name="Yadav S."/>
            <person name="Young G."/>
            <person name="Yu Q."/>
            <person name="Zembek L."/>
            <person name="Zhong D."/>
            <person name="Zimmer A."/>
            <person name="Zwirko Z."/>
            <person name="Jaffe D.B."/>
            <person name="Alvarez P."/>
            <person name="Brockman W."/>
            <person name="Butler J."/>
            <person name="Chin C."/>
            <person name="Gnerre S."/>
            <person name="MacCallum I."/>
            <person name="Graves J.A."/>
            <person name="Ponting C.P."/>
            <person name="Breen M."/>
            <person name="Samollow P.B."/>
            <person name="Lander E.S."/>
            <person name="Lindblad-Toh K."/>
        </authorList>
    </citation>
    <scope>NUCLEOTIDE SEQUENCE [LARGE SCALE GENOMIC DNA]</scope>
</reference>
<dbReference type="GO" id="GO:0005739">
    <property type="term" value="C:mitochondrion"/>
    <property type="evidence" value="ECO:0000318"/>
    <property type="project" value="GO_Central"/>
</dbReference>
<reference evidence="16" key="3">
    <citation type="submission" date="2025-09" db="UniProtKB">
        <authorList>
            <consortium name="Ensembl"/>
        </authorList>
    </citation>
    <scope>IDENTIFICATION</scope>
</reference>
<evidence type="ECO:0000256" key="7">
    <source>
        <dbReference type="ARBA" id="ARBA00022946"/>
    </source>
</evidence>
<dbReference type="FunFam" id="3.30.1330.30:FF:000021">
    <property type="entry name" value="rRNA methyltransferase 1, mitochondrial"/>
    <property type="match status" value="1"/>
</dbReference>
<evidence type="ECO:0000256" key="1">
    <source>
        <dbReference type="ARBA" id="ARBA00004305"/>
    </source>
</evidence>
<evidence type="ECO:0000313" key="16">
    <source>
        <dbReference type="Ensembl" id="ENSMODP00000004042.2"/>
    </source>
</evidence>
<feature type="domain" description="RNA 2-O ribose methyltransferase substrate binding" evidence="15">
    <location>
        <begin position="121"/>
        <end position="198"/>
    </location>
</feature>
<name>F7DZ27_MONDO</name>
<protein>
    <recommendedName>
        <fullName evidence="9">rRNA methyltransferase 1, mitochondrial</fullName>
    </recommendedName>
    <alternativeName>
        <fullName evidence="12">16S rRNA (guanosine(1145)-2'-O)-methyltransferase</fullName>
    </alternativeName>
    <alternativeName>
        <fullName evidence="13">16S rRNA [Gm1145] 2'-O-methyltransferase</fullName>
    </alternativeName>
</protein>
<evidence type="ECO:0000259" key="15">
    <source>
        <dbReference type="SMART" id="SM00967"/>
    </source>
</evidence>
<dbReference type="KEGG" id="mdo:100017049"/>
<dbReference type="InterPro" id="IPR047182">
    <property type="entry name" value="MRM1"/>
</dbReference>
<dbReference type="Gene3D" id="3.40.1280.10">
    <property type="match status" value="1"/>
</dbReference>
<keyword evidence="8" id="KW-0496">Mitochondrion</keyword>
<dbReference type="InterPro" id="IPR029064">
    <property type="entry name" value="Ribosomal_eL30-like_sf"/>
</dbReference>
<evidence type="ECO:0000256" key="12">
    <source>
        <dbReference type="ARBA" id="ARBA00082376"/>
    </source>
</evidence>
<dbReference type="InterPro" id="IPR047261">
    <property type="entry name" value="MRM1_MeTrfase_dom"/>
</dbReference>
<organism evidence="16 17">
    <name type="scientific">Monodelphis domestica</name>
    <name type="common">Gray short-tailed opossum</name>
    <dbReference type="NCBI Taxonomy" id="13616"/>
    <lineage>
        <taxon>Eukaryota</taxon>
        <taxon>Metazoa</taxon>
        <taxon>Chordata</taxon>
        <taxon>Craniata</taxon>
        <taxon>Vertebrata</taxon>
        <taxon>Euteleostomi</taxon>
        <taxon>Mammalia</taxon>
        <taxon>Metatheria</taxon>
        <taxon>Didelphimorphia</taxon>
        <taxon>Didelphidae</taxon>
        <taxon>Monodelphis</taxon>
    </lineage>
</organism>
<dbReference type="GO" id="GO:0070039">
    <property type="term" value="F:rRNA (guanosine-2'-O-)-methyltransferase activity"/>
    <property type="evidence" value="ECO:0007669"/>
    <property type="project" value="Ensembl"/>
</dbReference>
<comment type="subcellular location">
    <subcellularLocation>
        <location evidence="1">Mitochondrion matrix</location>
    </subcellularLocation>
</comment>
<dbReference type="GeneID" id="100017049"/>
<dbReference type="InterPro" id="IPR001537">
    <property type="entry name" value="SpoU_MeTrfase"/>
</dbReference>
<evidence type="ECO:0000256" key="5">
    <source>
        <dbReference type="ARBA" id="ARBA00022679"/>
    </source>
</evidence>
<keyword evidence="5" id="KW-0808">Transferase</keyword>
<evidence type="ECO:0000256" key="10">
    <source>
        <dbReference type="ARBA" id="ARBA00050212"/>
    </source>
</evidence>
<dbReference type="InterPro" id="IPR013123">
    <property type="entry name" value="SpoU_subst-bd"/>
</dbReference>
<keyword evidence="3" id="KW-0698">rRNA processing</keyword>
<accession>F7DZ27</accession>
<feature type="region of interest" description="Disordered" evidence="14">
    <location>
        <begin position="81"/>
        <end position="101"/>
    </location>
</feature>
<evidence type="ECO:0000256" key="4">
    <source>
        <dbReference type="ARBA" id="ARBA00022603"/>
    </source>
</evidence>
<dbReference type="OMA" id="DIFWGRH"/>
<dbReference type="FunCoup" id="F7DZ27">
    <property type="interactions" value="291"/>
</dbReference>
<evidence type="ECO:0000256" key="13">
    <source>
        <dbReference type="ARBA" id="ARBA00083728"/>
    </source>
</evidence>
<evidence type="ECO:0000256" key="11">
    <source>
        <dbReference type="ARBA" id="ARBA00055894"/>
    </source>
</evidence>
<dbReference type="GO" id="GO:0005759">
    <property type="term" value="C:mitochondrial matrix"/>
    <property type="evidence" value="ECO:0007669"/>
    <property type="project" value="UniProtKB-SubCell"/>
</dbReference>
<sequence length="425" mass="46270">MVEVLAIQNPYSKEPGPLAPLPCSGSRGPLLRAWSEWPLRHLLDCCWMSGVLAMLLLRPAWPGVSVRRALAFHPTRLLSWDSSTRRRPPWKSGSRPEARPGGAELLRLREDDLPSAPRLEILFGLAPCTLALRAARRAVTRLLLQKGVVGSGPRAEVARDAEALGIPVQLMRRRELDALCRGQIHQGLCMEVAPLLPKAWPEGRENEPREDPASRRLWLILEEIQDPRNLGAVLRSAHFLGVDKVITSRRNSCPLTPVVSKASAGTMEVMDVFATDDLPGLLKVKAQQGWLVAGTVGCPGSVVPQCSDIPITSCLEFLWDRSTLLVLGNEGSGLSHEIRNLCHILLTILPGRELPPEVESLNVSVAAGILLHSIISQRKGQDSLLKEETRAVLCDSLEPSAASEELDPRASQGLGVRALATAAEP</sequence>
<dbReference type="STRING" id="13616.ENSMODP00000004042"/>